<dbReference type="EMBL" id="BMAT01008738">
    <property type="protein sequence ID" value="GFR91677.1"/>
    <property type="molecule type" value="Genomic_DNA"/>
</dbReference>
<dbReference type="GO" id="GO:0008028">
    <property type="term" value="F:monocarboxylic acid transmembrane transporter activity"/>
    <property type="evidence" value="ECO:0007669"/>
    <property type="project" value="TreeGrafter"/>
</dbReference>
<dbReference type="SUPFAM" id="SSF103473">
    <property type="entry name" value="MFS general substrate transporter"/>
    <property type="match status" value="1"/>
</dbReference>
<feature type="transmembrane region" description="Helical" evidence="3">
    <location>
        <begin position="258"/>
        <end position="277"/>
    </location>
</feature>
<feature type="transmembrane region" description="Helical" evidence="3">
    <location>
        <begin position="193"/>
        <end position="214"/>
    </location>
</feature>
<feature type="transmembrane region" description="Helical" evidence="3">
    <location>
        <begin position="226"/>
        <end position="246"/>
    </location>
</feature>
<evidence type="ECO:0000313" key="5">
    <source>
        <dbReference type="EMBL" id="GFR91677.1"/>
    </source>
</evidence>
<keyword evidence="3" id="KW-0472">Membrane</keyword>
<keyword evidence="3" id="KW-1133">Transmembrane helix</keyword>
<keyword evidence="3" id="KW-0812">Transmembrane</keyword>
<dbReference type="InterPro" id="IPR050327">
    <property type="entry name" value="Proton-linked_MCT"/>
</dbReference>
<dbReference type="PANTHER" id="PTHR11360">
    <property type="entry name" value="MONOCARBOXYLATE TRANSPORTER"/>
    <property type="match status" value="1"/>
</dbReference>
<evidence type="ECO:0000313" key="6">
    <source>
        <dbReference type="Proteomes" id="UP000762676"/>
    </source>
</evidence>
<dbReference type="InterPro" id="IPR020846">
    <property type="entry name" value="MFS_dom"/>
</dbReference>
<dbReference type="Gene3D" id="1.20.1250.20">
    <property type="entry name" value="MFS general substrate transporter like domains"/>
    <property type="match status" value="1"/>
</dbReference>
<gene>
    <name evidence="5" type="ORF">ElyMa_004334200</name>
</gene>
<feature type="region of interest" description="Disordered" evidence="2">
    <location>
        <begin position="1"/>
        <end position="22"/>
    </location>
</feature>
<dbReference type="Pfam" id="PF07690">
    <property type="entry name" value="MFS_1"/>
    <property type="match status" value="1"/>
</dbReference>
<sequence length="296" mass="32217">MAEPPRRPDKWETLTKDESRENFLDSTQTLDNSLQLQQHATGDDDVCSCDEREQVGETLQLQQHAPGDDDVCSCDEREQVQDTQVCVEHHQVQTKKDVGWSWVVALAAHMTCSLVGGLVYTGGVLLDEFQSEFDQPRSTVSLAPSCQIGLYQIGGPLASLLTNRFGSRVVIVIGTLTSSLALMIASWSPNSTVLILTYGVLCGLGLSLMYLAGIVAVSTYFHDKRAVATGLATCGSGVGMVLFAPLTDTLLDHYGMRWTLMVLASLVLHGLVSAALVRPVFTAISQRQSSAFIRFY</sequence>
<evidence type="ECO:0000256" key="1">
    <source>
        <dbReference type="ARBA" id="ARBA00004141"/>
    </source>
</evidence>
<dbReference type="InterPro" id="IPR036259">
    <property type="entry name" value="MFS_trans_sf"/>
</dbReference>
<protein>
    <submittedName>
        <fullName evidence="5">Monocarboxylate transporter</fullName>
    </submittedName>
</protein>
<proteinExistence type="predicted"/>
<evidence type="ECO:0000259" key="4">
    <source>
        <dbReference type="PROSITE" id="PS50850"/>
    </source>
</evidence>
<feature type="domain" description="Major facilitator superfamily (MFS) profile" evidence="4">
    <location>
        <begin position="101"/>
        <end position="296"/>
    </location>
</feature>
<accession>A0AAV4H0I5</accession>
<dbReference type="InterPro" id="IPR011701">
    <property type="entry name" value="MFS"/>
</dbReference>
<dbReference type="PROSITE" id="PS50850">
    <property type="entry name" value="MFS"/>
    <property type="match status" value="1"/>
</dbReference>
<dbReference type="PANTHER" id="PTHR11360:SF286">
    <property type="entry name" value="GH22266P"/>
    <property type="match status" value="1"/>
</dbReference>
<keyword evidence="6" id="KW-1185">Reference proteome</keyword>
<comment type="subcellular location">
    <subcellularLocation>
        <location evidence="1">Membrane</location>
        <topology evidence="1">Multi-pass membrane protein</topology>
    </subcellularLocation>
</comment>
<reference evidence="5 6" key="1">
    <citation type="journal article" date="2021" name="Elife">
        <title>Chloroplast acquisition without the gene transfer in kleptoplastic sea slugs, Plakobranchus ocellatus.</title>
        <authorList>
            <person name="Maeda T."/>
            <person name="Takahashi S."/>
            <person name="Yoshida T."/>
            <person name="Shimamura S."/>
            <person name="Takaki Y."/>
            <person name="Nagai Y."/>
            <person name="Toyoda A."/>
            <person name="Suzuki Y."/>
            <person name="Arimoto A."/>
            <person name="Ishii H."/>
            <person name="Satoh N."/>
            <person name="Nishiyama T."/>
            <person name="Hasebe M."/>
            <person name="Maruyama T."/>
            <person name="Minagawa J."/>
            <person name="Obokata J."/>
            <person name="Shigenobu S."/>
        </authorList>
    </citation>
    <scope>NUCLEOTIDE SEQUENCE [LARGE SCALE GENOMIC DNA]</scope>
</reference>
<dbReference type="GO" id="GO:0016020">
    <property type="term" value="C:membrane"/>
    <property type="evidence" value="ECO:0007669"/>
    <property type="project" value="UniProtKB-SubCell"/>
</dbReference>
<evidence type="ECO:0000256" key="3">
    <source>
        <dbReference type="SAM" id="Phobius"/>
    </source>
</evidence>
<feature type="transmembrane region" description="Helical" evidence="3">
    <location>
        <begin position="169"/>
        <end position="187"/>
    </location>
</feature>
<organism evidence="5 6">
    <name type="scientific">Elysia marginata</name>
    <dbReference type="NCBI Taxonomy" id="1093978"/>
    <lineage>
        <taxon>Eukaryota</taxon>
        <taxon>Metazoa</taxon>
        <taxon>Spiralia</taxon>
        <taxon>Lophotrochozoa</taxon>
        <taxon>Mollusca</taxon>
        <taxon>Gastropoda</taxon>
        <taxon>Heterobranchia</taxon>
        <taxon>Euthyneura</taxon>
        <taxon>Panpulmonata</taxon>
        <taxon>Sacoglossa</taxon>
        <taxon>Placobranchoidea</taxon>
        <taxon>Plakobranchidae</taxon>
        <taxon>Elysia</taxon>
    </lineage>
</organism>
<comment type="caution">
    <text evidence="5">The sequence shown here is derived from an EMBL/GenBank/DDBJ whole genome shotgun (WGS) entry which is preliminary data.</text>
</comment>
<name>A0AAV4H0I5_9GAST</name>
<dbReference type="Proteomes" id="UP000762676">
    <property type="component" value="Unassembled WGS sequence"/>
</dbReference>
<dbReference type="AlphaFoldDB" id="A0AAV4H0I5"/>
<feature type="transmembrane region" description="Helical" evidence="3">
    <location>
        <begin position="100"/>
        <end position="122"/>
    </location>
</feature>
<evidence type="ECO:0000256" key="2">
    <source>
        <dbReference type="SAM" id="MobiDB-lite"/>
    </source>
</evidence>
<feature type="transmembrane region" description="Helical" evidence="3">
    <location>
        <begin position="142"/>
        <end position="162"/>
    </location>
</feature>